<dbReference type="Pfam" id="PF16845">
    <property type="entry name" value="SQAPI"/>
    <property type="match status" value="1"/>
</dbReference>
<evidence type="ECO:0000256" key="1">
    <source>
        <dbReference type="ARBA" id="ARBA00007233"/>
    </source>
</evidence>
<dbReference type="EMBL" id="LR746267">
    <property type="protein sequence ID" value="CAA7395489.1"/>
    <property type="molecule type" value="Genomic_DNA"/>
</dbReference>
<comment type="similarity">
    <text evidence="1">Belongs to the cystatin family. Phytocystatin subfamily.</text>
</comment>
<evidence type="ECO:0000313" key="6">
    <source>
        <dbReference type="Proteomes" id="UP000663760"/>
    </source>
</evidence>
<dbReference type="InterPro" id="IPR000010">
    <property type="entry name" value="Cystatin_dom"/>
</dbReference>
<feature type="domain" description="Cystatin" evidence="4">
    <location>
        <begin position="33"/>
        <end position="110"/>
    </location>
</feature>
<proteinExistence type="inferred from homology"/>
<gene>
    <name evidence="5" type="ORF">SI8410_04006150</name>
</gene>
<dbReference type="InterPro" id="IPR046350">
    <property type="entry name" value="Cystatin_sf"/>
</dbReference>
<dbReference type="AlphaFoldDB" id="A0A7I8KCH1"/>
<dbReference type="Gene3D" id="3.10.450.10">
    <property type="match status" value="1"/>
</dbReference>
<dbReference type="PANTHER" id="PTHR47364">
    <property type="entry name" value="CYSTEINE PROTEINASE INHIBITOR 5"/>
    <property type="match status" value="1"/>
</dbReference>
<keyword evidence="6" id="KW-1185">Reference proteome</keyword>
<evidence type="ECO:0000256" key="2">
    <source>
        <dbReference type="ARBA" id="ARBA00022690"/>
    </source>
</evidence>
<evidence type="ECO:0000259" key="4">
    <source>
        <dbReference type="SMART" id="SM00043"/>
    </source>
</evidence>
<sequence length="111" mass="12478">MIHHRPLLLVFLFLVGVTSFHYLIVATIGSQSTLLGGFAPIADVHEPHIQEIGEFSVSEFNKQSRVQLVFIRLISGKKQAKDSDVAHQFEAVLYEKVWAGTRQLTSFKIKA</sequence>
<protein>
    <recommendedName>
        <fullName evidence="4">Cystatin domain-containing protein</fullName>
    </recommendedName>
</protein>
<evidence type="ECO:0000313" key="5">
    <source>
        <dbReference type="EMBL" id="CAA7395489.1"/>
    </source>
</evidence>
<dbReference type="OrthoDB" id="752087at2759"/>
<dbReference type="PANTHER" id="PTHR47364:SF2">
    <property type="entry name" value="CYSTEINE PROTEINASE INHIBITOR 5"/>
    <property type="match status" value="1"/>
</dbReference>
<evidence type="ECO:0000256" key="3">
    <source>
        <dbReference type="ARBA" id="ARBA00022704"/>
    </source>
</evidence>
<dbReference type="Proteomes" id="UP000663760">
    <property type="component" value="Chromosome 4"/>
</dbReference>
<name>A0A7I8KCH1_SPIIN</name>
<organism evidence="5 6">
    <name type="scientific">Spirodela intermedia</name>
    <name type="common">Intermediate duckweed</name>
    <dbReference type="NCBI Taxonomy" id="51605"/>
    <lineage>
        <taxon>Eukaryota</taxon>
        <taxon>Viridiplantae</taxon>
        <taxon>Streptophyta</taxon>
        <taxon>Embryophyta</taxon>
        <taxon>Tracheophyta</taxon>
        <taxon>Spermatophyta</taxon>
        <taxon>Magnoliopsida</taxon>
        <taxon>Liliopsida</taxon>
        <taxon>Araceae</taxon>
        <taxon>Lemnoideae</taxon>
        <taxon>Spirodela</taxon>
    </lineage>
</organism>
<keyword evidence="3" id="KW-0789">Thiol protease inhibitor</keyword>
<dbReference type="SUPFAM" id="SSF54403">
    <property type="entry name" value="Cystatin/monellin"/>
    <property type="match status" value="1"/>
</dbReference>
<reference evidence="5" key="1">
    <citation type="submission" date="2020-02" db="EMBL/GenBank/DDBJ databases">
        <authorList>
            <person name="Scholz U."/>
            <person name="Mascher M."/>
            <person name="Fiebig A."/>
        </authorList>
    </citation>
    <scope>NUCLEOTIDE SEQUENCE</scope>
</reference>
<dbReference type="GO" id="GO:0004869">
    <property type="term" value="F:cysteine-type endopeptidase inhibitor activity"/>
    <property type="evidence" value="ECO:0007669"/>
    <property type="project" value="UniProtKB-KW"/>
</dbReference>
<keyword evidence="2" id="KW-0646">Protease inhibitor</keyword>
<accession>A0A7I8KCH1</accession>
<dbReference type="SMART" id="SM00043">
    <property type="entry name" value="CY"/>
    <property type="match status" value="1"/>
</dbReference>